<feature type="region of interest" description="Disordered" evidence="1">
    <location>
        <begin position="154"/>
        <end position="177"/>
    </location>
</feature>
<evidence type="ECO:0000313" key="3">
    <source>
        <dbReference type="Proteomes" id="UP000756346"/>
    </source>
</evidence>
<organism evidence="2 3">
    <name type="scientific">Microdochium trichocladiopsis</name>
    <dbReference type="NCBI Taxonomy" id="1682393"/>
    <lineage>
        <taxon>Eukaryota</taxon>
        <taxon>Fungi</taxon>
        <taxon>Dikarya</taxon>
        <taxon>Ascomycota</taxon>
        <taxon>Pezizomycotina</taxon>
        <taxon>Sordariomycetes</taxon>
        <taxon>Xylariomycetidae</taxon>
        <taxon>Xylariales</taxon>
        <taxon>Microdochiaceae</taxon>
        <taxon>Microdochium</taxon>
    </lineage>
</organism>
<dbReference type="GeneID" id="70192896"/>
<name>A0A9P9BYP1_9PEZI</name>
<evidence type="ECO:0000313" key="2">
    <source>
        <dbReference type="EMBL" id="KAH7038233.1"/>
    </source>
</evidence>
<protein>
    <submittedName>
        <fullName evidence="2">Uncharacterized protein</fullName>
    </submittedName>
</protein>
<dbReference type="Proteomes" id="UP000756346">
    <property type="component" value="Unassembled WGS sequence"/>
</dbReference>
<accession>A0A9P9BYP1</accession>
<dbReference type="RefSeq" id="XP_046017354.1">
    <property type="nucleotide sequence ID" value="XM_046163350.1"/>
</dbReference>
<reference evidence="2" key="1">
    <citation type="journal article" date="2021" name="Nat. Commun.">
        <title>Genetic determinants of endophytism in the Arabidopsis root mycobiome.</title>
        <authorList>
            <person name="Mesny F."/>
            <person name="Miyauchi S."/>
            <person name="Thiergart T."/>
            <person name="Pickel B."/>
            <person name="Atanasova L."/>
            <person name="Karlsson M."/>
            <person name="Huettel B."/>
            <person name="Barry K.W."/>
            <person name="Haridas S."/>
            <person name="Chen C."/>
            <person name="Bauer D."/>
            <person name="Andreopoulos W."/>
            <person name="Pangilinan J."/>
            <person name="LaButti K."/>
            <person name="Riley R."/>
            <person name="Lipzen A."/>
            <person name="Clum A."/>
            <person name="Drula E."/>
            <person name="Henrissat B."/>
            <person name="Kohler A."/>
            <person name="Grigoriev I.V."/>
            <person name="Martin F.M."/>
            <person name="Hacquard S."/>
        </authorList>
    </citation>
    <scope>NUCLEOTIDE SEQUENCE</scope>
    <source>
        <strain evidence="2">MPI-CAGE-CH-0230</strain>
    </source>
</reference>
<proteinExistence type="predicted"/>
<dbReference type="EMBL" id="JAGTJQ010000002">
    <property type="protein sequence ID" value="KAH7038233.1"/>
    <property type="molecule type" value="Genomic_DNA"/>
</dbReference>
<keyword evidence="3" id="KW-1185">Reference proteome</keyword>
<dbReference type="AlphaFoldDB" id="A0A9P9BYP1"/>
<feature type="compositionally biased region" description="Basic and acidic residues" evidence="1">
    <location>
        <begin position="163"/>
        <end position="173"/>
    </location>
</feature>
<gene>
    <name evidence="2" type="ORF">B0I36DRAFT_77220</name>
</gene>
<feature type="region of interest" description="Disordered" evidence="1">
    <location>
        <begin position="294"/>
        <end position="331"/>
    </location>
</feature>
<comment type="caution">
    <text evidence="2">The sequence shown here is derived from an EMBL/GenBank/DDBJ whole genome shotgun (WGS) entry which is preliminary data.</text>
</comment>
<sequence>MKAQRMLGHIRKMCFSSSCVVVVVVGFFRQKECRALCRPPEGPIWGPALSRLEIPRWEKTCISACSDDWDLVPVSPRLPGRRAGNLYNYALQNHTTGVITETKWHTQEGAMGKNNITMWVLNRESPFALSGWTLWTILRELWRARSVSTTYSGKSSRLGGACSREREGERETASRAQRTNYDGHPYMTLKSLSGAYFDIILECRVLQSRVHRPVVIVVSWVLCPISSSVMKRRDSWNMFQNTKVTCSLKIHAGASHLAFCEISAVIMSDSRNSPSKRVRLFSVLISALCDQKENREQEECPQRVSIGNQPPVLQPFERAGRPANATRQHEE</sequence>
<evidence type="ECO:0000256" key="1">
    <source>
        <dbReference type="SAM" id="MobiDB-lite"/>
    </source>
</evidence>